<feature type="domain" description="AMP-dependent synthetase/ligase" evidence="2">
    <location>
        <begin position="3"/>
        <end position="335"/>
    </location>
</feature>
<evidence type="ECO:0000256" key="1">
    <source>
        <dbReference type="SAM" id="Phobius"/>
    </source>
</evidence>
<feature type="transmembrane region" description="Helical" evidence="1">
    <location>
        <begin position="761"/>
        <end position="780"/>
    </location>
</feature>
<dbReference type="GO" id="GO:0016747">
    <property type="term" value="F:acyltransferase activity, transferring groups other than amino-acyl groups"/>
    <property type="evidence" value="ECO:0007669"/>
    <property type="project" value="InterPro"/>
</dbReference>
<dbReference type="InterPro" id="IPR042099">
    <property type="entry name" value="ANL_N_sf"/>
</dbReference>
<dbReference type="Pfam" id="PF00501">
    <property type="entry name" value="AMP-binding"/>
    <property type="match status" value="1"/>
</dbReference>
<feature type="transmembrane region" description="Helical" evidence="1">
    <location>
        <begin position="847"/>
        <end position="866"/>
    </location>
</feature>
<dbReference type="InterPro" id="IPR000873">
    <property type="entry name" value="AMP-dep_synth/lig_dom"/>
</dbReference>
<gene>
    <name evidence="4" type="ORF">ATO3_10035</name>
</gene>
<evidence type="ECO:0000259" key="2">
    <source>
        <dbReference type="Pfam" id="PF00501"/>
    </source>
</evidence>
<evidence type="ECO:0000313" key="5">
    <source>
        <dbReference type="Proteomes" id="UP000215377"/>
    </source>
</evidence>
<feature type="transmembrane region" description="Helical" evidence="1">
    <location>
        <begin position="610"/>
        <end position="629"/>
    </location>
</feature>
<dbReference type="Pfam" id="PF01757">
    <property type="entry name" value="Acyl_transf_3"/>
    <property type="match status" value="1"/>
</dbReference>
<keyword evidence="1" id="KW-0812">Transmembrane</keyword>
<feature type="transmembrane region" description="Helical" evidence="1">
    <location>
        <begin position="736"/>
        <end position="754"/>
    </location>
</feature>
<protein>
    <submittedName>
        <fullName evidence="4">Uncharacterized protein</fullName>
    </submittedName>
</protein>
<keyword evidence="1" id="KW-0472">Membrane</keyword>
<evidence type="ECO:0000259" key="3">
    <source>
        <dbReference type="Pfam" id="PF01757"/>
    </source>
</evidence>
<dbReference type="SUPFAM" id="SSF56801">
    <property type="entry name" value="Acetyl-CoA synthetase-like"/>
    <property type="match status" value="1"/>
</dbReference>
<sequence length="878" mass="94919">MFWHLAHDSPDRTALMLEGGAGLTYRELEALACGWCDRIRAAGGGGGAIAALEIDITPEAIAAYLGCLRAGCPVLLAEPGTLTEQSAILRTWQPEIHIRRSGDGTLEIAPPTAPAGEAPPPHPDLALLLSTSGSTGDPKLVRLSAGNIASNAAAIAAYLDIRPGDVAATTLPLFYSYGLSVLNSYLQAGATLWLTSRSVTEPEFWEGARAAGVTSLALVPHQCETIATRDRAMPDLPGLRYVTQAGGKLAPHRVRALAAQGRRQGWGFYIMYGQTEAAPRMSYVPPEALPAAADTIGRPIPGGRIWLSDEAGAPVDGTGVAGELVYEGPNVMLGYAGTRADLAKGREIDVLRTGDIAERTEDGFFRIVGRSKRFVKLFGLRLNLDQVEALLEQAGHPAMAEAVEDRLVVLYVMPQEGDDPGPEIAGLLADACHLPPSEVLTAPLDRIPYLPNGKTDRRALQDKARAALEQAQRTDQGEGQGIREIIREATRSRRVSPDDTYNALGGDSLSYLRVQMRLESLIGAVPKGWEKQPIRALEALAAGAAPPGRAARTRVGADVVLRVCAISLVVVQHATDYPLEGGTWILVLLMGMTAAQFQMKSVIHGRPWRILGKMLFPIVPLYYAVIISFELLRRPISISYFTLTRNYDPLTETTIMGVYWFVALYVQLVLALAVMACLPPLRRRMRAAPWRTSVVLFCGSILLSAMLFMASPVMLVEMYGETRVLSVFPALHIQEQGFFECLPIFLSGWVLAVADGRIQRAAALALCALALGVFSLVAAYSSSALFLAVALVFAWSRWEIPVPLWMGQGLRRLASVSLFVYLTHMVVVYVLLNLIGAHAWIGQPATAALALAAAFAVALLLDRWFVQAEHLARQIRRA</sequence>
<keyword evidence="5" id="KW-1185">Reference proteome</keyword>
<reference evidence="4 5" key="1">
    <citation type="submission" date="2013-04" db="EMBL/GenBank/DDBJ databases">
        <title>Oceanicola sp. 22II1-22F33 Genome Sequencing.</title>
        <authorList>
            <person name="Lai Q."/>
            <person name="Li G."/>
            <person name="Shao Z."/>
        </authorList>
    </citation>
    <scope>NUCLEOTIDE SEQUENCE [LARGE SCALE GENOMIC DNA]</scope>
    <source>
        <strain evidence="4 5">22II1-22F33</strain>
    </source>
</reference>
<dbReference type="Gene3D" id="3.30.300.30">
    <property type="match status" value="1"/>
</dbReference>
<dbReference type="InterPro" id="IPR045851">
    <property type="entry name" value="AMP-bd_C_sf"/>
</dbReference>
<name>A0A225NL24_9RHOB</name>
<dbReference type="PANTHER" id="PTHR43767:SF10">
    <property type="entry name" value="SURFACTIN SYNTHASE SUBUNIT 1"/>
    <property type="match status" value="1"/>
</dbReference>
<dbReference type="OrthoDB" id="9803968at2"/>
<accession>A0A225NL24</accession>
<dbReference type="Gene3D" id="3.40.50.12780">
    <property type="entry name" value="N-terminal domain of ligase-like"/>
    <property type="match status" value="1"/>
</dbReference>
<organism evidence="4 5">
    <name type="scientific">Marinibacterium profundimaris</name>
    <dbReference type="NCBI Taxonomy" id="1679460"/>
    <lineage>
        <taxon>Bacteria</taxon>
        <taxon>Pseudomonadati</taxon>
        <taxon>Pseudomonadota</taxon>
        <taxon>Alphaproteobacteria</taxon>
        <taxon>Rhodobacterales</taxon>
        <taxon>Paracoccaceae</taxon>
        <taxon>Marinibacterium</taxon>
    </lineage>
</organism>
<feature type="transmembrane region" description="Helical" evidence="1">
    <location>
        <begin position="581"/>
        <end position="598"/>
    </location>
</feature>
<keyword evidence="1" id="KW-1133">Transmembrane helix</keyword>
<proteinExistence type="predicted"/>
<feature type="transmembrane region" description="Helical" evidence="1">
    <location>
        <begin position="658"/>
        <end position="681"/>
    </location>
</feature>
<dbReference type="InterPro" id="IPR050237">
    <property type="entry name" value="ATP-dep_AMP-bd_enzyme"/>
</dbReference>
<dbReference type="Proteomes" id="UP000215377">
    <property type="component" value="Unassembled WGS sequence"/>
</dbReference>
<evidence type="ECO:0000313" key="4">
    <source>
        <dbReference type="EMBL" id="OWU74895.1"/>
    </source>
</evidence>
<feature type="transmembrane region" description="Helical" evidence="1">
    <location>
        <begin position="818"/>
        <end position="841"/>
    </location>
</feature>
<feature type="transmembrane region" description="Helical" evidence="1">
    <location>
        <begin position="693"/>
        <end position="716"/>
    </location>
</feature>
<feature type="transmembrane region" description="Helical" evidence="1">
    <location>
        <begin position="786"/>
        <end position="806"/>
    </location>
</feature>
<dbReference type="AlphaFoldDB" id="A0A225NL24"/>
<comment type="caution">
    <text evidence="4">The sequence shown here is derived from an EMBL/GenBank/DDBJ whole genome shotgun (WGS) entry which is preliminary data.</text>
</comment>
<dbReference type="RefSeq" id="WP_158217937.1">
    <property type="nucleotide sequence ID" value="NZ_AQQR01000003.1"/>
</dbReference>
<dbReference type="EMBL" id="AQQR01000003">
    <property type="protein sequence ID" value="OWU74895.1"/>
    <property type="molecule type" value="Genomic_DNA"/>
</dbReference>
<feature type="domain" description="Acyltransferase 3" evidence="3">
    <location>
        <begin position="606"/>
        <end position="861"/>
    </location>
</feature>
<dbReference type="PANTHER" id="PTHR43767">
    <property type="entry name" value="LONG-CHAIN-FATTY-ACID--COA LIGASE"/>
    <property type="match status" value="1"/>
</dbReference>
<dbReference type="InterPro" id="IPR002656">
    <property type="entry name" value="Acyl_transf_3_dom"/>
</dbReference>